<feature type="DNA-binding region" description="H-T-H motif" evidence="2">
    <location>
        <begin position="30"/>
        <end position="49"/>
    </location>
</feature>
<dbReference type="Pfam" id="PF00440">
    <property type="entry name" value="TetR_N"/>
    <property type="match status" value="1"/>
</dbReference>
<dbReference type="PROSITE" id="PS50977">
    <property type="entry name" value="HTH_TETR_2"/>
    <property type="match status" value="1"/>
</dbReference>
<protein>
    <submittedName>
        <fullName evidence="4">Bacterial regulatory protein, tetR family</fullName>
    </submittedName>
</protein>
<reference evidence="4 5" key="1">
    <citation type="submission" date="2016-05" db="EMBL/GenBank/DDBJ databases">
        <title>Microbial solvent formation.</title>
        <authorList>
            <person name="Poehlein A."/>
            <person name="Montoya Solano J.D."/>
            <person name="Flitsch S."/>
            <person name="Krabben P."/>
            <person name="Duerre P."/>
            <person name="Daniel R."/>
        </authorList>
    </citation>
    <scope>NUCLEOTIDE SEQUENCE [LARGE SCALE GENOMIC DNA]</scope>
    <source>
        <strain evidence="4 5">DSM 2619</strain>
    </source>
</reference>
<dbReference type="Proteomes" id="UP000190890">
    <property type="component" value="Unassembled WGS sequence"/>
</dbReference>
<dbReference type="STRING" id="29367.CLPUN_36200"/>
<name>A0A1S8TAV7_9CLOT</name>
<evidence type="ECO:0000313" key="4">
    <source>
        <dbReference type="EMBL" id="OOM74893.1"/>
    </source>
</evidence>
<keyword evidence="5" id="KW-1185">Reference proteome</keyword>
<dbReference type="GO" id="GO:0003677">
    <property type="term" value="F:DNA binding"/>
    <property type="evidence" value="ECO:0007669"/>
    <property type="project" value="UniProtKB-UniRule"/>
</dbReference>
<accession>A0A1S8TAV7</accession>
<dbReference type="Gene3D" id="1.10.357.10">
    <property type="entry name" value="Tetracycline Repressor, domain 2"/>
    <property type="match status" value="1"/>
</dbReference>
<evidence type="ECO:0000256" key="2">
    <source>
        <dbReference type="PROSITE-ProRule" id="PRU00335"/>
    </source>
</evidence>
<evidence type="ECO:0000259" key="3">
    <source>
        <dbReference type="PROSITE" id="PS50977"/>
    </source>
</evidence>
<comment type="caution">
    <text evidence="4">The sequence shown here is derived from an EMBL/GenBank/DDBJ whole genome shotgun (WGS) entry which is preliminary data.</text>
</comment>
<dbReference type="RefSeq" id="WP_158078799.1">
    <property type="nucleotide sequence ID" value="NZ_LZZM01000192.1"/>
</dbReference>
<dbReference type="EMBL" id="LZZM01000192">
    <property type="protein sequence ID" value="OOM74893.1"/>
    <property type="molecule type" value="Genomic_DNA"/>
</dbReference>
<dbReference type="AlphaFoldDB" id="A0A1S8TAV7"/>
<dbReference type="InterPro" id="IPR001647">
    <property type="entry name" value="HTH_TetR"/>
</dbReference>
<keyword evidence="1 2" id="KW-0238">DNA-binding</keyword>
<evidence type="ECO:0000256" key="1">
    <source>
        <dbReference type="ARBA" id="ARBA00023125"/>
    </source>
</evidence>
<evidence type="ECO:0000313" key="5">
    <source>
        <dbReference type="Proteomes" id="UP000190890"/>
    </source>
</evidence>
<dbReference type="InterPro" id="IPR009057">
    <property type="entry name" value="Homeodomain-like_sf"/>
</dbReference>
<feature type="domain" description="HTH tetR-type" evidence="3">
    <location>
        <begin position="7"/>
        <end position="67"/>
    </location>
</feature>
<dbReference type="SUPFAM" id="SSF46689">
    <property type="entry name" value="Homeodomain-like"/>
    <property type="match status" value="1"/>
</dbReference>
<organism evidence="4 5">
    <name type="scientific">Clostridium puniceum</name>
    <dbReference type="NCBI Taxonomy" id="29367"/>
    <lineage>
        <taxon>Bacteria</taxon>
        <taxon>Bacillati</taxon>
        <taxon>Bacillota</taxon>
        <taxon>Clostridia</taxon>
        <taxon>Eubacteriales</taxon>
        <taxon>Clostridiaceae</taxon>
        <taxon>Clostridium</taxon>
    </lineage>
</organism>
<sequence>MGRPKNTQNRDLIAKTAFNLFLNKGYNKTSYKDIADNSANERTLIQYYFPKKELLIVDFLNKLLSFSEQHIIEKSLKSDNNFVNLYIIGQIHFSFLLMNDEMKTLTLDIVSSRAITKEIVFFNENWVFSFFNMSVELNKELSDDIVMIMGGAYELIYRYISKGQSLNVPHLLKKIMISFLTSMGYEKNVSGELLSSYALSEETLCEANSYLKTALLK</sequence>
<proteinExistence type="predicted"/>
<gene>
    <name evidence="4" type="ORF">CLPUN_36200</name>
</gene>
<dbReference type="OrthoDB" id="1896527at2"/>